<dbReference type="Pfam" id="PF06645">
    <property type="entry name" value="SPC12"/>
    <property type="match status" value="1"/>
</dbReference>
<comment type="function">
    <text evidence="8">Component of the signal peptidase complex (SPC) which catalyzes the cleavage of N-terminal signal sequences from nascent proteins as they are translocated into the lumen of the endoplasmic reticulum. Dispensable for SPC enzymatic activity.</text>
</comment>
<dbReference type="PANTHER" id="PTHR13202">
    <property type="entry name" value="MICROSOMAL SIGNAL PEPTIDASE 12 KDA SUBUNIT"/>
    <property type="match status" value="1"/>
</dbReference>
<dbReference type="GO" id="GO:0006465">
    <property type="term" value="P:signal peptide processing"/>
    <property type="evidence" value="ECO:0007669"/>
    <property type="project" value="InterPro"/>
</dbReference>
<keyword evidence="7 9" id="KW-0472">Membrane</keyword>
<feature type="non-terminal residue" evidence="10">
    <location>
        <position position="1"/>
    </location>
</feature>
<comment type="subcellular location">
    <subcellularLocation>
        <location evidence="1">Endoplasmic reticulum membrane</location>
        <topology evidence="1">Multi-pass membrane protein</topology>
    </subcellularLocation>
</comment>
<keyword evidence="6 9" id="KW-1133">Transmembrane helix</keyword>
<dbReference type="PANTHER" id="PTHR13202:SF0">
    <property type="entry name" value="SIGNAL PEPTIDASE COMPLEX SUBUNIT 1"/>
    <property type="match status" value="1"/>
</dbReference>
<dbReference type="EMBL" id="CVQI01037606">
    <property type="protein sequence ID" value="CRK48506.1"/>
    <property type="molecule type" value="Genomic_DNA"/>
</dbReference>
<accession>A0A0G4NQA0</accession>
<reference evidence="11" key="1">
    <citation type="submission" date="2015-05" db="EMBL/GenBank/DDBJ databases">
        <authorList>
            <person name="Fogelqvist Johan"/>
        </authorList>
    </citation>
    <scope>NUCLEOTIDE SEQUENCE [LARGE SCALE GENOMIC DNA]</scope>
</reference>
<evidence type="ECO:0000256" key="8">
    <source>
        <dbReference type="ARBA" id="ARBA00045204"/>
    </source>
</evidence>
<feature type="transmembrane region" description="Helical" evidence="9">
    <location>
        <begin position="116"/>
        <end position="138"/>
    </location>
</feature>
<evidence type="ECO:0000313" key="11">
    <source>
        <dbReference type="Proteomes" id="UP000045706"/>
    </source>
</evidence>
<dbReference type="GO" id="GO:0045047">
    <property type="term" value="P:protein targeting to ER"/>
    <property type="evidence" value="ECO:0007669"/>
    <property type="project" value="TreeGrafter"/>
</dbReference>
<evidence type="ECO:0000256" key="6">
    <source>
        <dbReference type="ARBA" id="ARBA00022989"/>
    </source>
</evidence>
<evidence type="ECO:0000256" key="5">
    <source>
        <dbReference type="ARBA" id="ARBA00022824"/>
    </source>
</evidence>
<evidence type="ECO:0000256" key="1">
    <source>
        <dbReference type="ARBA" id="ARBA00004477"/>
    </source>
</evidence>
<protein>
    <recommendedName>
        <fullName evidence="3">Signal peptidase complex subunit 1</fullName>
    </recommendedName>
</protein>
<dbReference type="InterPro" id="IPR009542">
    <property type="entry name" value="Spc1/SPCS1"/>
</dbReference>
<organism evidence="10 11">
    <name type="scientific">Verticillium longisporum</name>
    <name type="common">Verticillium dahliae var. longisporum</name>
    <dbReference type="NCBI Taxonomy" id="100787"/>
    <lineage>
        <taxon>Eukaryota</taxon>
        <taxon>Fungi</taxon>
        <taxon>Dikarya</taxon>
        <taxon>Ascomycota</taxon>
        <taxon>Pezizomycotina</taxon>
        <taxon>Sordariomycetes</taxon>
        <taxon>Hypocreomycetidae</taxon>
        <taxon>Glomerellales</taxon>
        <taxon>Plectosphaerellaceae</taxon>
        <taxon>Verticillium</taxon>
    </lineage>
</organism>
<dbReference type="GO" id="GO:0005787">
    <property type="term" value="C:signal peptidase complex"/>
    <property type="evidence" value="ECO:0007669"/>
    <property type="project" value="InterPro"/>
</dbReference>
<gene>
    <name evidence="10" type="ORF">BN1723_008046</name>
</gene>
<keyword evidence="4 9" id="KW-0812">Transmembrane</keyword>
<evidence type="ECO:0000256" key="7">
    <source>
        <dbReference type="ARBA" id="ARBA00023136"/>
    </source>
</evidence>
<evidence type="ECO:0000256" key="3">
    <source>
        <dbReference type="ARBA" id="ARBA00017059"/>
    </source>
</evidence>
<proteinExistence type="inferred from homology"/>
<comment type="similarity">
    <text evidence="2">Belongs to the SPCS1 family.</text>
</comment>
<feature type="transmembrane region" description="Helical" evidence="9">
    <location>
        <begin position="90"/>
        <end position="110"/>
    </location>
</feature>
<evidence type="ECO:0000256" key="2">
    <source>
        <dbReference type="ARBA" id="ARBA00005245"/>
    </source>
</evidence>
<keyword evidence="5" id="KW-0256">Endoplasmic reticulum</keyword>
<evidence type="ECO:0000313" key="10">
    <source>
        <dbReference type="EMBL" id="CRK48506.1"/>
    </source>
</evidence>
<sequence>STPALQPHRETGCCIRFSILKLPRGTSGKNSLNLDRLASRCITASCPLSTDNSRSCLTQGRIAMAEQILDQVRDLAEGQIDFEGQKKAELLSTFLLSAFGVLTFIVGFILQDIKLAVYIGLGGTALTFLVVVPPWPFYNRHPVKWLEPQGAVGDITVVEKTG</sequence>
<dbReference type="Proteomes" id="UP000045706">
    <property type="component" value="Unassembled WGS sequence"/>
</dbReference>
<evidence type="ECO:0000256" key="4">
    <source>
        <dbReference type="ARBA" id="ARBA00022692"/>
    </source>
</evidence>
<dbReference type="AlphaFoldDB" id="A0A0G4NQA0"/>
<evidence type="ECO:0000256" key="9">
    <source>
        <dbReference type="SAM" id="Phobius"/>
    </source>
</evidence>
<name>A0A0G4NQA0_VERLO</name>